<dbReference type="PROSITE" id="PS50043">
    <property type="entry name" value="HTH_LUXR_2"/>
    <property type="match status" value="1"/>
</dbReference>
<sequence>MTLTGPGGIGKSRLAIAVAESERAHYGDGVWHVDLSNVPAGGPIDEAILESLTRGDHSMTPSGRRLNDVVAGKRMLLILDNCEHVSRQVSVVTSDMLATARGLSVLATSRIALDSVGERVVQVPPLAVPDPDLVTDAAEVRAFDGVRLLVARAMAASPSFDLDQSNFREVAAVCSRLEGWPLAIELAASQLRSLTPAQLLETLDDRLALCSKDPATIARHTSLRAVIGWSWELCEPAARTLWQRASPFADGFDLDAARQVCSDERLPSEEIWRVMDSLVSNSILVATRGPSSLRFRFLETVRQFGREQLDLSAERVHYDRRHRDYFRSMTADAARAWDTAEQTASIRKIRAEKANITRALGWSLATPGEEEAGLEIATHLRYHWAIDGSIRDGRRWLQRALDATTTDAGMRPTALWVLAWVTILQGDAGACSVALDEAGELALAGDDRIASTRAQVLRATALLWVGDAHNAVTSLRSALEFFRGAEDAGALLFTSMMLILALAEAGSAEEAESVATEALSVSGRSGERWGRAQSLWALGYCRWLAGDHEAAHTLVESSLNLRLDFDQTGTALKLETLVWVAASRREYERAATLLGGVQQLWKRLGTSISAFGIHFARHAHECEEALRLTMSAARFDSRVAAGRALHVEELINYALGKALANSSPDERHLTPRENEVSRFVGEGLSTEEIAERLTLSVRTVEGHLTHALAKLGFRSRTQLALWAAKRSAANRGM</sequence>
<dbReference type="Gene3D" id="1.25.40.10">
    <property type="entry name" value="Tetratricopeptide repeat domain"/>
    <property type="match status" value="1"/>
</dbReference>
<evidence type="ECO:0000313" key="2">
    <source>
        <dbReference type="EMBL" id="UUT34297.1"/>
    </source>
</evidence>
<protein>
    <submittedName>
        <fullName evidence="2">LuxR C-terminal-related transcriptional regulator</fullName>
    </submittedName>
</protein>
<dbReference type="PROSITE" id="PS00622">
    <property type="entry name" value="HTH_LUXR_1"/>
    <property type="match status" value="1"/>
</dbReference>
<dbReference type="SUPFAM" id="SSF48452">
    <property type="entry name" value="TPR-like"/>
    <property type="match status" value="1"/>
</dbReference>
<gene>
    <name evidence="2" type="ORF">L2X98_26900</name>
</gene>
<dbReference type="InterPro" id="IPR011990">
    <property type="entry name" value="TPR-like_helical_dom_sf"/>
</dbReference>
<dbReference type="PRINTS" id="PR00038">
    <property type="entry name" value="HTHLUXR"/>
</dbReference>
<feature type="domain" description="HTH luxR-type" evidence="1">
    <location>
        <begin position="662"/>
        <end position="727"/>
    </location>
</feature>
<dbReference type="InterPro" id="IPR027417">
    <property type="entry name" value="P-loop_NTPase"/>
</dbReference>
<dbReference type="SUPFAM" id="SSF46894">
    <property type="entry name" value="C-terminal effector domain of the bipartite response regulators"/>
    <property type="match status" value="1"/>
</dbReference>
<dbReference type="Pfam" id="PF00196">
    <property type="entry name" value="GerE"/>
    <property type="match status" value="1"/>
</dbReference>
<dbReference type="SUPFAM" id="SSF52540">
    <property type="entry name" value="P-loop containing nucleoside triphosphate hydrolases"/>
    <property type="match status" value="1"/>
</dbReference>
<dbReference type="PANTHER" id="PTHR47691">
    <property type="entry name" value="REGULATOR-RELATED"/>
    <property type="match status" value="1"/>
</dbReference>
<dbReference type="InterPro" id="IPR000792">
    <property type="entry name" value="Tscrpt_reg_LuxR_C"/>
</dbReference>
<dbReference type="InterPro" id="IPR016032">
    <property type="entry name" value="Sig_transdc_resp-reg_C-effctor"/>
</dbReference>
<dbReference type="CDD" id="cd06170">
    <property type="entry name" value="LuxR_C_like"/>
    <property type="match status" value="1"/>
</dbReference>
<reference evidence="2" key="1">
    <citation type="submission" date="2022-01" db="EMBL/GenBank/DDBJ databases">
        <title>Microbacterium eymi and Microbacterium rhizovicinus sp. nov., isolated from the rhizospheric soil of Elymus tsukushiensis, a plant native to the Dokdo Islands, Republic of Korea.</title>
        <authorList>
            <person name="Hwang Y.J."/>
        </authorList>
    </citation>
    <scope>NUCLEOTIDE SEQUENCE</scope>
    <source>
        <strain evidence="2">KUDC0405</strain>
    </source>
</reference>
<keyword evidence="3" id="KW-1185">Reference proteome</keyword>
<dbReference type="InterPro" id="IPR036388">
    <property type="entry name" value="WH-like_DNA-bd_sf"/>
</dbReference>
<evidence type="ECO:0000259" key="1">
    <source>
        <dbReference type="PROSITE" id="PS50043"/>
    </source>
</evidence>
<dbReference type="SMART" id="SM00421">
    <property type="entry name" value="HTH_LUXR"/>
    <property type="match status" value="1"/>
</dbReference>
<evidence type="ECO:0000313" key="3">
    <source>
        <dbReference type="Proteomes" id="UP001054811"/>
    </source>
</evidence>
<proteinExistence type="predicted"/>
<accession>A0ABY5NGH1</accession>
<dbReference type="PANTHER" id="PTHR47691:SF3">
    <property type="entry name" value="HTH-TYPE TRANSCRIPTIONAL REGULATOR RV0890C-RELATED"/>
    <property type="match status" value="1"/>
</dbReference>
<name>A0ABY5NGH1_9MICO</name>
<dbReference type="Gene3D" id="1.10.10.10">
    <property type="entry name" value="Winged helix-like DNA-binding domain superfamily/Winged helix DNA-binding domain"/>
    <property type="match status" value="1"/>
</dbReference>
<organism evidence="2 3">
    <name type="scientific">Microbacterium elymi</name>
    <dbReference type="NCBI Taxonomy" id="2909587"/>
    <lineage>
        <taxon>Bacteria</taxon>
        <taxon>Bacillati</taxon>
        <taxon>Actinomycetota</taxon>
        <taxon>Actinomycetes</taxon>
        <taxon>Micrococcales</taxon>
        <taxon>Microbacteriaceae</taxon>
        <taxon>Microbacterium</taxon>
    </lineage>
</organism>
<dbReference type="Gene3D" id="3.40.50.300">
    <property type="entry name" value="P-loop containing nucleotide triphosphate hydrolases"/>
    <property type="match status" value="1"/>
</dbReference>
<dbReference type="Proteomes" id="UP001054811">
    <property type="component" value="Chromosome"/>
</dbReference>
<dbReference type="EMBL" id="CP091139">
    <property type="protein sequence ID" value="UUT34297.1"/>
    <property type="molecule type" value="Genomic_DNA"/>
</dbReference>